<dbReference type="Gene3D" id="1.25.10.10">
    <property type="entry name" value="Leucine-rich Repeat Variant"/>
    <property type="match status" value="1"/>
</dbReference>
<evidence type="ECO:0000313" key="3">
    <source>
        <dbReference type="Proteomes" id="UP001620645"/>
    </source>
</evidence>
<dbReference type="PANTHER" id="PTHR45920:SF4">
    <property type="entry name" value="FORMIN HOMOLOGY 2 DOMAIN CONTAINING, ISOFORM I"/>
    <property type="match status" value="1"/>
</dbReference>
<feature type="domain" description="FHOD1 N-terminal GTPase-binding" evidence="1">
    <location>
        <begin position="10"/>
        <end position="100"/>
    </location>
</feature>
<organism evidence="2 3">
    <name type="scientific">Heterodera schachtii</name>
    <name type="common">Sugarbeet cyst nematode worm</name>
    <name type="synonym">Tylenchus schachtii</name>
    <dbReference type="NCBI Taxonomy" id="97005"/>
    <lineage>
        <taxon>Eukaryota</taxon>
        <taxon>Metazoa</taxon>
        <taxon>Ecdysozoa</taxon>
        <taxon>Nematoda</taxon>
        <taxon>Chromadorea</taxon>
        <taxon>Rhabditida</taxon>
        <taxon>Tylenchina</taxon>
        <taxon>Tylenchomorpha</taxon>
        <taxon>Tylenchoidea</taxon>
        <taxon>Heteroderidae</taxon>
        <taxon>Heteroderinae</taxon>
        <taxon>Heterodera</taxon>
    </lineage>
</organism>
<dbReference type="InterPro" id="IPR011989">
    <property type="entry name" value="ARM-like"/>
</dbReference>
<dbReference type="EMBL" id="JBICCN010000296">
    <property type="protein sequence ID" value="KAL3080313.1"/>
    <property type="molecule type" value="Genomic_DNA"/>
</dbReference>
<keyword evidence="3" id="KW-1185">Reference proteome</keyword>
<accession>A0ABD2J3P3</accession>
<protein>
    <recommendedName>
        <fullName evidence="1">FHOD1 N-terminal GTPase-binding domain-containing protein</fullName>
    </recommendedName>
</protein>
<name>A0ABD2J3P3_HETSC</name>
<gene>
    <name evidence="2" type="ORF">niasHS_012418</name>
</gene>
<dbReference type="AlphaFoldDB" id="A0ABD2J3P3"/>
<comment type="caution">
    <text evidence="2">The sequence shown here is derived from an EMBL/GenBank/DDBJ whole genome shotgun (WGS) entry which is preliminary data.</text>
</comment>
<evidence type="ECO:0000259" key="1">
    <source>
        <dbReference type="Pfam" id="PF18382"/>
    </source>
</evidence>
<dbReference type="Pfam" id="PF18382">
    <property type="entry name" value="Formin_GBD_N"/>
    <property type="match status" value="1"/>
</dbReference>
<sequence>MGSPSDEIRCRIQFVNDIDPFSAVSAGFGREPLKPLQCTLFLHRPIAEQLPELIRLLRAPHKSGDCCLQVISGGQAEISSYLDPEVSLSEQPDELHILQNEP</sequence>
<proteinExistence type="predicted"/>
<dbReference type="Proteomes" id="UP001620645">
    <property type="component" value="Unassembled WGS sequence"/>
</dbReference>
<evidence type="ECO:0000313" key="2">
    <source>
        <dbReference type="EMBL" id="KAL3080313.1"/>
    </source>
</evidence>
<dbReference type="InterPro" id="IPR041387">
    <property type="entry name" value="FHOD1_GBD_N"/>
</dbReference>
<reference evidence="2 3" key="1">
    <citation type="submission" date="2024-10" db="EMBL/GenBank/DDBJ databases">
        <authorList>
            <person name="Kim D."/>
        </authorList>
    </citation>
    <scope>NUCLEOTIDE SEQUENCE [LARGE SCALE GENOMIC DNA]</scope>
    <source>
        <strain evidence="2">Taebaek</strain>
    </source>
</reference>
<dbReference type="PANTHER" id="PTHR45920">
    <property type="entry name" value="FORMIN HOMOLOGY 2 DOMAIN CONTAINING, ISOFORM I"/>
    <property type="match status" value="1"/>
</dbReference>